<dbReference type="GeneID" id="104596799"/>
<protein>
    <recommendedName>
        <fullName evidence="1">protein-disulfide reductase</fullName>
        <ecNumber evidence="1">1.8.1.8</ecNumber>
    </recommendedName>
</protein>
<evidence type="ECO:0000256" key="9">
    <source>
        <dbReference type="SAM" id="MobiDB-lite"/>
    </source>
</evidence>
<comment type="catalytic activity">
    <reaction evidence="6">
        <text>[protein]-dithiol + NAD(+) = [protein]-disulfide + NADH + H(+)</text>
        <dbReference type="Rhea" id="RHEA:18749"/>
        <dbReference type="Rhea" id="RHEA-COMP:10593"/>
        <dbReference type="Rhea" id="RHEA-COMP:10594"/>
        <dbReference type="ChEBI" id="CHEBI:15378"/>
        <dbReference type="ChEBI" id="CHEBI:29950"/>
        <dbReference type="ChEBI" id="CHEBI:50058"/>
        <dbReference type="ChEBI" id="CHEBI:57540"/>
        <dbReference type="ChEBI" id="CHEBI:57945"/>
        <dbReference type="EC" id="1.8.1.8"/>
    </reaction>
</comment>
<accession>A0A1U7ZSB5</accession>
<evidence type="ECO:0000256" key="1">
    <source>
        <dbReference type="ARBA" id="ARBA00012612"/>
    </source>
</evidence>
<evidence type="ECO:0000256" key="5">
    <source>
        <dbReference type="ARBA" id="ARBA00025782"/>
    </source>
</evidence>
<evidence type="ECO:0000256" key="3">
    <source>
        <dbReference type="ARBA" id="ARBA00023002"/>
    </source>
</evidence>
<dbReference type="RefSeq" id="XP_010256393.1">
    <property type="nucleotide sequence ID" value="XM_010258091.2"/>
</dbReference>
<dbReference type="OrthoDB" id="409136at2759"/>
<feature type="compositionally biased region" description="Polar residues" evidence="9">
    <location>
        <begin position="127"/>
        <end position="139"/>
    </location>
</feature>
<comment type="catalytic activity">
    <reaction evidence="7">
        <text>[protein]-dithiol + NADP(+) = [protein]-disulfide + NADPH + H(+)</text>
        <dbReference type="Rhea" id="RHEA:18753"/>
        <dbReference type="Rhea" id="RHEA-COMP:10593"/>
        <dbReference type="Rhea" id="RHEA-COMP:10594"/>
        <dbReference type="ChEBI" id="CHEBI:15378"/>
        <dbReference type="ChEBI" id="CHEBI:29950"/>
        <dbReference type="ChEBI" id="CHEBI:50058"/>
        <dbReference type="ChEBI" id="CHEBI:57783"/>
        <dbReference type="ChEBI" id="CHEBI:58349"/>
        <dbReference type="EC" id="1.8.1.8"/>
    </reaction>
</comment>
<reference evidence="11" key="1">
    <citation type="submission" date="2025-08" db="UniProtKB">
        <authorList>
            <consortium name="RefSeq"/>
        </authorList>
    </citation>
    <scope>IDENTIFICATION</scope>
</reference>
<name>A0A1U7ZSB5_NELNU</name>
<feature type="compositionally biased region" description="Acidic residues" evidence="9">
    <location>
        <begin position="101"/>
        <end position="120"/>
    </location>
</feature>
<evidence type="ECO:0000313" key="10">
    <source>
        <dbReference type="Proteomes" id="UP000189703"/>
    </source>
</evidence>
<dbReference type="KEGG" id="nnu:104596799"/>
<gene>
    <name evidence="11" type="primary">LOC104596799</name>
</gene>
<dbReference type="InterPro" id="IPR036249">
    <property type="entry name" value="Thioredoxin-like_sf"/>
</dbReference>
<dbReference type="InterPro" id="IPR058922">
    <property type="entry name" value="WHD_DRP"/>
</dbReference>
<dbReference type="InterPro" id="IPR032675">
    <property type="entry name" value="LRR_dom_sf"/>
</dbReference>
<dbReference type="GO" id="GO:0047134">
    <property type="term" value="F:protein-disulfide reductase [NAD(P)H] activity"/>
    <property type="evidence" value="ECO:0007669"/>
    <property type="project" value="UniProtKB-EC"/>
</dbReference>
<dbReference type="EC" id="1.8.1.8" evidence="1"/>
<feature type="compositionally biased region" description="Acidic residues" evidence="9">
    <location>
        <begin position="78"/>
        <end position="92"/>
    </location>
</feature>
<dbReference type="InterPro" id="IPR012336">
    <property type="entry name" value="Thioredoxin-like_fold"/>
</dbReference>
<comment type="similarity">
    <text evidence="5">Belongs to the nucleoredoxin family.</text>
</comment>
<keyword evidence="10" id="KW-1185">Reference proteome</keyword>
<dbReference type="PANTHER" id="PTHR13871:SF96">
    <property type="entry name" value="THIOREDOXIN DOMAIN-CONTAINING PROTEIN"/>
    <property type="match status" value="1"/>
</dbReference>
<feature type="region of interest" description="Disordered" evidence="9">
    <location>
        <begin position="78"/>
        <end position="144"/>
    </location>
</feature>
<dbReference type="InterPro" id="IPR056789">
    <property type="entry name" value="LRR_R13L1-DRL21"/>
</dbReference>
<proteinExistence type="inferred from homology"/>
<sequence>MASRYTYDDSAATVAAAPGISTVSSSDASINDQDRCRPTHQVTYSDDEDYQYAYSDNYDTASSHGEKYYEVAYPDDQDYMDAYSDDDDDDEHEHENFQELCSDDNDYDTADDEYDEEKPDDDYPKTKVSSCLHQPSLTGESEPYAPLTDSMEVLIRKLNSPLFRKISSMAADLGVEEGNITRCSYIETLVRLKKAVLGVRFELSDAQNRNLGEFEFCGKLGDVACNIDKILDDIACSVLRSNLTKLGPEQESRMVEILDITIDAYKMKMNASISELEDAVEKLKGKTENESRRRRIFEALPENLKRCVFYACLFPKNYIFEKDTLVQLWVTAGLIEAGIERMEDPGNKYLRESLYPYFFEESSLDHGYTVHDDVYDLLHLHPGHEFARVEHDRFDCITENTRFSSFLCGDFGPETLESLSKAKILQTLLLLHDQRRCMEQIPSETFSKLRFLRVLDLSGTHILKLPSSIKESKDLRYLDLSNTPINKLSKSVGDLQNLQVLKLRHCKKLVELPNTFRKLTSLRYLDFDVIHQLTSMPPGMRSLINLEKMSGFIVGRGNEFQIQELKKMKRLRGSICISKLENVRGRGGALKANLRGKRQLLNLEFRWSKLEDSSEEVLEGLEPNENLRVLKIISYGGVNFPIWLGDSKFSKLEKISLSNCRNCTRLPPLGQLPSLKSLSMSEMHAVKQIDHQFCGDEFMKAFPKLQTLEFDGMSCLEEWTVIKAGEMPLLSKLTVVDCPNLVTLSVLSCFKSLEHLEIIFCPKLQSLPEGGLPEIKTLVIIGCPVLAEWFTKQGKDRSKIAGTPDIWIDYKQVSTINTTEEPTDERTKAEDVAIGQTEGDFHNLTSLLCTEQRDFLVQNNGKQVRVQEFMGKFVGLYFAGWWHSAVHWFTQILVETYNDLYHKNDFEVIFVSSDKDNESFIQHFSKMPWFAVPFSDAMTRDRLHEVFKVNNIPSLVILDKKGRVSSYNGAWIVRVHGVQGYPFTPEWIEKLQEDEKVVRKEQSLLSIMTSISDHLISNERNKVPISELQQKVVGMYFTTTSEVECLDFTAKLVEVYKELKNKGESFEVIWISLGNSQESYENGFRNMPWLAFPFEDKSYKKLYPYLELTTLPTLVVLGPNGETLNSNAVDLVREYAALAYPFSQKNLIEPEEMGNLNPNQQSLESILVSGEKDFVIRNDDARIHVSELVGKSILFYFSAQWFPPCRVSLQKLIKAYHEIKHKDDEFEVIYISYDTDLASFKEFFSGMPWLALPYGDDREKLLSRKFKIEGIPTVVAIGQTGRTITKNAWDHLMVHGANAYPFTSEHLKEMEQ</sequence>
<evidence type="ECO:0000256" key="6">
    <source>
        <dbReference type="ARBA" id="ARBA00047388"/>
    </source>
</evidence>
<evidence type="ECO:0000313" key="11">
    <source>
        <dbReference type="RefSeq" id="XP_010256393.1"/>
    </source>
</evidence>
<keyword evidence="8" id="KW-0175">Coiled coil</keyword>
<dbReference type="InterPro" id="IPR052259">
    <property type="entry name" value="Nucleoredoxin-like"/>
</dbReference>
<dbReference type="PROSITE" id="PS51352">
    <property type="entry name" value="THIOREDOXIN_2"/>
    <property type="match status" value="1"/>
</dbReference>
<keyword evidence="3" id="KW-0560">Oxidoreductase</keyword>
<dbReference type="Pfam" id="PF25019">
    <property type="entry name" value="LRR_R13L1-DRL21"/>
    <property type="match status" value="1"/>
</dbReference>
<organism evidence="10 11">
    <name type="scientific">Nelumbo nucifera</name>
    <name type="common">Sacred lotus</name>
    <dbReference type="NCBI Taxonomy" id="4432"/>
    <lineage>
        <taxon>Eukaryota</taxon>
        <taxon>Viridiplantae</taxon>
        <taxon>Streptophyta</taxon>
        <taxon>Embryophyta</taxon>
        <taxon>Tracheophyta</taxon>
        <taxon>Spermatophyta</taxon>
        <taxon>Magnoliopsida</taxon>
        <taxon>Proteales</taxon>
        <taxon>Nelumbonaceae</taxon>
        <taxon>Nelumbo</taxon>
    </lineage>
</organism>
<dbReference type="SUPFAM" id="SSF52058">
    <property type="entry name" value="L domain-like"/>
    <property type="match status" value="1"/>
</dbReference>
<keyword evidence="2" id="KW-0677">Repeat</keyword>
<dbReference type="PANTHER" id="PTHR13871">
    <property type="entry name" value="THIOREDOXIN"/>
    <property type="match status" value="1"/>
</dbReference>
<feature type="coiled-coil region" evidence="8">
    <location>
        <begin position="266"/>
        <end position="293"/>
    </location>
</feature>
<dbReference type="eggNOG" id="KOG2501">
    <property type="taxonomic scope" value="Eukaryota"/>
</dbReference>
<evidence type="ECO:0000256" key="7">
    <source>
        <dbReference type="ARBA" id="ARBA00047804"/>
    </source>
</evidence>
<dbReference type="Proteomes" id="UP000189703">
    <property type="component" value="Unplaced"/>
</dbReference>
<dbReference type="eggNOG" id="KOG4658">
    <property type="taxonomic scope" value="Eukaryota"/>
</dbReference>
<evidence type="ECO:0000256" key="8">
    <source>
        <dbReference type="SAM" id="Coils"/>
    </source>
</evidence>
<evidence type="ECO:0000256" key="2">
    <source>
        <dbReference type="ARBA" id="ARBA00022737"/>
    </source>
</evidence>
<dbReference type="Pfam" id="PF13905">
    <property type="entry name" value="Thioredoxin_8"/>
    <property type="match status" value="3"/>
</dbReference>
<evidence type="ECO:0000256" key="4">
    <source>
        <dbReference type="ARBA" id="ARBA00023027"/>
    </source>
</evidence>
<keyword evidence="4" id="KW-0520">NAD</keyword>
<dbReference type="InterPro" id="IPR013766">
    <property type="entry name" value="Thioredoxin_domain"/>
</dbReference>
<feature type="compositionally biased region" description="Polar residues" evidence="9">
    <location>
        <begin position="21"/>
        <end position="31"/>
    </location>
</feature>
<dbReference type="Gene3D" id="3.40.30.10">
    <property type="entry name" value="Glutaredoxin"/>
    <property type="match status" value="3"/>
</dbReference>
<dbReference type="SUPFAM" id="SSF52833">
    <property type="entry name" value="Thioredoxin-like"/>
    <property type="match status" value="3"/>
</dbReference>
<dbReference type="Gene3D" id="3.80.10.10">
    <property type="entry name" value="Ribonuclease Inhibitor"/>
    <property type="match status" value="1"/>
</dbReference>
<dbReference type="Pfam" id="PF23559">
    <property type="entry name" value="WHD_DRP"/>
    <property type="match status" value="1"/>
</dbReference>
<feature type="region of interest" description="Disordered" evidence="9">
    <location>
        <begin position="18"/>
        <end position="51"/>
    </location>
</feature>